<evidence type="ECO:0000313" key="11">
    <source>
        <dbReference type="Proteomes" id="UP001152759"/>
    </source>
</evidence>
<dbReference type="InterPro" id="IPR000172">
    <property type="entry name" value="GMC_OxRdtase_N"/>
</dbReference>
<comment type="cofactor">
    <cofactor evidence="1 5">
        <name>FAD</name>
        <dbReference type="ChEBI" id="CHEBI:57692"/>
    </cofactor>
</comment>
<keyword evidence="7" id="KW-0812">Transmembrane</keyword>
<dbReference type="InterPro" id="IPR012132">
    <property type="entry name" value="GMC_OxRdtase"/>
</dbReference>
<dbReference type="SUPFAM" id="SSF54373">
    <property type="entry name" value="FAD-linked reductases, C-terminal domain"/>
    <property type="match status" value="1"/>
</dbReference>
<evidence type="ECO:0000313" key="10">
    <source>
        <dbReference type="EMBL" id="CAH0391068.1"/>
    </source>
</evidence>
<keyword evidence="7" id="KW-1133">Transmembrane helix</keyword>
<dbReference type="InterPro" id="IPR007867">
    <property type="entry name" value="GMC_OxRtase_C"/>
</dbReference>
<feature type="domain" description="Glucose-methanol-choline oxidoreductase N-terminal" evidence="8">
    <location>
        <begin position="167"/>
        <end position="190"/>
    </location>
</feature>
<dbReference type="GO" id="GO:0050660">
    <property type="term" value="F:flavin adenine dinucleotide binding"/>
    <property type="evidence" value="ECO:0007669"/>
    <property type="project" value="InterPro"/>
</dbReference>
<keyword evidence="3 6" id="KW-0285">Flavoprotein</keyword>
<dbReference type="EMBL" id="OU963866">
    <property type="protein sequence ID" value="CAH0391068.1"/>
    <property type="molecule type" value="Genomic_DNA"/>
</dbReference>
<evidence type="ECO:0000259" key="9">
    <source>
        <dbReference type="PROSITE" id="PS00624"/>
    </source>
</evidence>
<keyword evidence="4 5" id="KW-0274">FAD</keyword>
<dbReference type="PANTHER" id="PTHR11552">
    <property type="entry name" value="GLUCOSE-METHANOL-CHOLINE GMC OXIDOREDUCTASE"/>
    <property type="match status" value="1"/>
</dbReference>
<keyword evidence="11" id="KW-1185">Reference proteome</keyword>
<evidence type="ECO:0000256" key="6">
    <source>
        <dbReference type="RuleBase" id="RU003968"/>
    </source>
</evidence>
<dbReference type="SUPFAM" id="SSF51905">
    <property type="entry name" value="FAD/NAD(P)-binding domain"/>
    <property type="match status" value="1"/>
</dbReference>
<feature type="transmembrane region" description="Helical" evidence="7">
    <location>
        <begin position="12"/>
        <end position="31"/>
    </location>
</feature>
<dbReference type="PROSITE" id="PS00624">
    <property type="entry name" value="GMC_OXRED_2"/>
    <property type="match status" value="1"/>
</dbReference>
<feature type="domain" description="Glucose-methanol-choline oxidoreductase N-terminal" evidence="9">
    <location>
        <begin position="349"/>
        <end position="363"/>
    </location>
</feature>
<dbReference type="Pfam" id="PF05199">
    <property type="entry name" value="GMC_oxred_C"/>
    <property type="match status" value="1"/>
</dbReference>
<sequence length="664" mass="74364">MRVQNTELYPTFFSIIAVVLVTNNYWFVRAYHYSLDRNKLRTIQADEVTGSMVEGFKMELQIHQEEWIETARHYFEDYNRNLTNGEEFDFIIVGAGSAGSVVANRLSANENWRVLLIEAGDDPPLLSEVPAMYSALQGTTADWQYVTAKDNQTCLGLKNQQCSLPKGKLLGGTSSINGMFYVRGNRKDYDAWESQGNSGWNHRETLKYFKKSENVENVYIKADDGLMKYHGTGGYLSVDSFNSTPHYLADHYISAAAELGYGLLTCVNGETQTGYSFLSATVSRGRRCSAAKAFLKPARDRDNLKVSTERTVTKILLRQKSKKAYGVELSVYDRTVRVHAKKEVILSAGSIGSPQLMMVSGIGPKSHLEEMGVDVIQDLPVGKNLQDHVALPIVVAYNDQLINKTDRLDAYDSFYQFLRKSSGPLTNLGFNSFTGFISTTETKDYPDIQIHHFTFAKNDSKALGTFLKGYGFLEDTEKSVLEINSKSDVTLVIPALLRPKSRGQILLQSANVTDKPIIISGFLNDTDDVAKLIDAIKFVQKFVKTESLTRIGAEIKRINMKGCEAEEFQSDKYWKCMLHHMASSLYHTVGTCKMGPKSDPTAVVDHSLKVHGIDRLRVVDASIMPTIVSGNTNAAVMMIGEKAADMILHRWRDNNSEKRRKNKN</sequence>
<dbReference type="PANTHER" id="PTHR11552:SF147">
    <property type="entry name" value="CHOLINE DEHYDROGENASE, MITOCHONDRIAL"/>
    <property type="match status" value="1"/>
</dbReference>
<dbReference type="Pfam" id="PF00732">
    <property type="entry name" value="GMC_oxred_N"/>
    <property type="match status" value="1"/>
</dbReference>
<accession>A0A9P0AH68</accession>
<organism evidence="10 11">
    <name type="scientific">Bemisia tabaci</name>
    <name type="common">Sweetpotato whitefly</name>
    <name type="synonym">Aleurodes tabaci</name>
    <dbReference type="NCBI Taxonomy" id="7038"/>
    <lineage>
        <taxon>Eukaryota</taxon>
        <taxon>Metazoa</taxon>
        <taxon>Ecdysozoa</taxon>
        <taxon>Arthropoda</taxon>
        <taxon>Hexapoda</taxon>
        <taxon>Insecta</taxon>
        <taxon>Pterygota</taxon>
        <taxon>Neoptera</taxon>
        <taxon>Paraneoptera</taxon>
        <taxon>Hemiptera</taxon>
        <taxon>Sternorrhyncha</taxon>
        <taxon>Aleyrodoidea</taxon>
        <taxon>Aleyrodidae</taxon>
        <taxon>Aleyrodinae</taxon>
        <taxon>Bemisia</taxon>
    </lineage>
</organism>
<evidence type="ECO:0000256" key="5">
    <source>
        <dbReference type="PIRSR" id="PIRSR000137-2"/>
    </source>
</evidence>
<reference evidence="10" key="1">
    <citation type="submission" date="2021-12" db="EMBL/GenBank/DDBJ databases">
        <authorList>
            <person name="King R."/>
        </authorList>
    </citation>
    <scope>NUCLEOTIDE SEQUENCE</scope>
</reference>
<dbReference type="AlphaFoldDB" id="A0A9P0AH68"/>
<dbReference type="Gene3D" id="3.30.560.10">
    <property type="entry name" value="Glucose Oxidase, domain 3"/>
    <property type="match status" value="1"/>
</dbReference>
<evidence type="ECO:0000256" key="7">
    <source>
        <dbReference type="SAM" id="Phobius"/>
    </source>
</evidence>
<comment type="similarity">
    <text evidence="2 6">Belongs to the GMC oxidoreductase family.</text>
</comment>
<proteinExistence type="inferred from homology"/>
<dbReference type="GO" id="GO:0016614">
    <property type="term" value="F:oxidoreductase activity, acting on CH-OH group of donors"/>
    <property type="evidence" value="ECO:0007669"/>
    <property type="project" value="InterPro"/>
</dbReference>
<evidence type="ECO:0000256" key="2">
    <source>
        <dbReference type="ARBA" id="ARBA00010790"/>
    </source>
</evidence>
<feature type="binding site" evidence="5">
    <location>
        <position position="312"/>
    </location>
    <ligand>
        <name>FAD</name>
        <dbReference type="ChEBI" id="CHEBI:57692"/>
    </ligand>
</feature>
<keyword evidence="7" id="KW-0472">Membrane</keyword>
<name>A0A9P0AH68_BEMTA</name>
<feature type="binding site" evidence="5">
    <location>
        <position position="173"/>
    </location>
    <ligand>
        <name>FAD</name>
        <dbReference type="ChEBI" id="CHEBI:57692"/>
    </ligand>
</feature>
<dbReference type="PROSITE" id="PS00623">
    <property type="entry name" value="GMC_OXRED_1"/>
    <property type="match status" value="1"/>
</dbReference>
<evidence type="ECO:0000256" key="1">
    <source>
        <dbReference type="ARBA" id="ARBA00001974"/>
    </source>
</evidence>
<gene>
    <name evidence="10" type="ORF">BEMITA_LOCUS9726</name>
</gene>
<dbReference type="PIRSF" id="PIRSF000137">
    <property type="entry name" value="Alcohol_oxidase"/>
    <property type="match status" value="1"/>
</dbReference>
<dbReference type="KEGG" id="btab:109039868"/>
<protein>
    <recommendedName>
        <fullName evidence="8 9">Glucose-methanol-choline oxidoreductase N-terminal domain-containing protein</fullName>
    </recommendedName>
</protein>
<dbReference type="Proteomes" id="UP001152759">
    <property type="component" value="Chromosome 5"/>
</dbReference>
<dbReference type="Gene3D" id="3.50.50.60">
    <property type="entry name" value="FAD/NAD(P)-binding domain"/>
    <property type="match status" value="1"/>
</dbReference>
<evidence type="ECO:0000256" key="4">
    <source>
        <dbReference type="ARBA" id="ARBA00022827"/>
    </source>
</evidence>
<evidence type="ECO:0000256" key="3">
    <source>
        <dbReference type="ARBA" id="ARBA00022630"/>
    </source>
</evidence>
<evidence type="ECO:0000259" key="8">
    <source>
        <dbReference type="PROSITE" id="PS00623"/>
    </source>
</evidence>
<dbReference type="InterPro" id="IPR036188">
    <property type="entry name" value="FAD/NAD-bd_sf"/>
</dbReference>